<dbReference type="PANTHER" id="PTHR37810:SF5">
    <property type="entry name" value="IMMUNITY PROTEIN SDPI"/>
    <property type="match status" value="1"/>
</dbReference>
<feature type="transmembrane region" description="Helical" evidence="1">
    <location>
        <begin position="48"/>
        <end position="69"/>
    </location>
</feature>
<proteinExistence type="predicted"/>
<reference evidence="3 4" key="1">
    <citation type="journal article" date="2016" name="Nat. Commun.">
        <title>Thousands of microbial genomes shed light on interconnected biogeochemical processes in an aquifer system.</title>
        <authorList>
            <person name="Anantharaman K."/>
            <person name="Brown C.T."/>
            <person name="Hug L.A."/>
            <person name="Sharon I."/>
            <person name="Castelle C.J."/>
            <person name="Probst A.J."/>
            <person name="Thomas B.C."/>
            <person name="Singh A."/>
            <person name="Wilkins M.J."/>
            <person name="Karaoz U."/>
            <person name="Brodie E.L."/>
            <person name="Williams K.H."/>
            <person name="Hubbard S.S."/>
            <person name="Banfield J.F."/>
        </authorList>
    </citation>
    <scope>NUCLEOTIDE SEQUENCE [LARGE SCALE GENOMIC DNA]</scope>
</reference>
<feature type="domain" description="DUF1648" evidence="2">
    <location>
        <begin position="13"/>
        <end position="59"/>
    </location>
</feature>
<organism evidence="3 4">
    <name type="scientific">Candidatus Campbellbacteria bacterium RIFCSPLOWO2_01_FULL_34_15</name>
    <dbReference type="NCBI Taxonomy" id="1797579"/>
    <lineage>
        <taxon>Bacteria</taxon>
        <taxon>Candidatus Campbelliibacteriota</taxon>
    </lineage>
</organism>
<protein>
    <recommendedName>
        <fullName evidence="2">DUF1648 domain-containing protein</fullName>
    </recommendedName>
</protein>
<dbReference type="InterPro" id="IPR012867">
    <property type="entry name" value="DUF1648"/>
</dbReference>
<feature type="transmembrane region" description="Helical" evidence="1">
    <location>
        <begin position="7"/>
        <end position="28"/>
    </location>
</feature>
<dbReference type="STRING" id="1797579.A2996_01010"/>
<keyword evidence="1" id="KW-1133">Transmembrane helix</keyword>
<evidence type="ECO:0000313" key="4">
    <source>
        <dbReference type="Proteomes" id="UP000176865"/>
    </source>
</evidence>
<dbReference type="GO" id="GO:0009636">
    <property type="term" value="P:response to toxic substance"/>
    <property type="evidence" value="ECO:0007669"/>
    <property type="project" value="TreeGrafter"/>
</dbReference>
<evidence type="ECO:0000259" key="2">
    <source>
        <dbReference type="Pfam" id="PF07853"/>
    </source>
</evidence>
<feature type="transmembrane region" description="Helical" evidence="1">
    <location>
        <begin position="187"/>
        <end position="208"/>
    </location>
</feature>
<evidence type="ECO:0000313" key="3">
    <source>
        <dbReference type="EMBL" id="OGD68786.1"/>
    </source>
</evidence>
<keyword evidence="1" id="KW-0472">Membrane</keyword>
<dbReference type="Proteomes" id="UP000176865">
    <property type="component" value="Unassembled WGS sequence"/>
</dbReference>
<dbReference type="Pfam" id="PF13630">
    <property type="entry name" value="SdpI"/>
    <property type="match status" value="1"/>
</dbReference>
<sequence length="213" mass="24637">MSNKLTTIIILGIAILSFGIGLFFYSSLPQTVASHWNSQGMVDGYMSKFWGTFLTPIILLFMYGIYFIIPKIDPLKNNIASFRKQYNILIALISVFLFYIFILTLAWNLGKEFNMNNFILPAMGVFIFYMGHILKYAKRNWFVGIRTPWTLSSDYVWNRTHKIGGLLFKIIGIITLLGMLVPNYGFYLTIFSIIGSVIFLFVFSYILYQKQNN</sequence>
<comment type="caution">
    <text evidence="3">The sequence shown here is derived from an EMBL/GenBank/DDBJ whole genome shotgun (WGS) entry which is preliminary data.</text>
</comment>
<dbReference type="AlphaFoldDB" id="A0A1F5ENH7"/>
<dbReference type="PIRSF" id="PIRSF038959">
    <property type="entry name" value="SdpI"/>
    <property type="match status" value="1"/>
</dbReference>
<dbReference type="EMBL" id="MFAB01000016">
    <property type="protein sequence ID" value="OGD68786.1"/>
    <property type="molecule type" value="Genomic_DNA"/>
</dbReference>
<name>A0A1F5ENH7_9BACT</name>
<keyword evidence="1" id="KW-0812">Transmembrane</keyword>
<dbReference type="PANTHER" id="PTHR37810">
    <property type="entry name" value="IMMUNITY PROTEIN SDPI"/>
    <property type="match status" value="1"/>
</dbReference>
<feature type="transmembrane region" description="Helical" evidence="1">
    <location>
        <begin position="119"/>
        <end position="137"/>
    </location>
</feature>
<dbReference type="InterPro" id="IPR026272">
    <property type="entry name" value="SdpI"/>
</dbReference>
<dbReference type="InterPro" id="IPR025962">
    <property type="entry name" value="SdpI/YhfL"/>
</dbReference>
<dbReference type="Pfam" id="PF07853">
    <property type="entry name" value="DUF1648"/>
    <property type="match status" value="1"/>
</dbReference>
<gene>
    <name evidence="3" type="ORF">A2996_01010</name>
</gene>
<accession>A0A1F5ENH7</accession>
<evidence type="ECO:0000256" key="1">
    <source>
        <dbReference type="SAM" id="Phobius"/>
    </source>
</evidence>
<feature type="transmembrane region" description="Helical" evidence="1">
    <location>
        <begin position="163"/>
        <end position="181"/>
    </location>
</feature>
<feature type="transmembrane region" description="Helical" evidence="1">
    <location>
        <begin position="89"/>
        <end position="107"/>
    </location>
</feature>